<evidence type="ECO:0000313" key="10">
    <source>
        <dbReference type="Proteomes" id="UP000223071"/>
    </source>
</evidence>
<dbReference type="Gene3D" id="2.40.10.350">
    <property type="entry name" value="Rod shape-determining protein MreC, domain 2"/>
    <property type="match status" value="1"/>
</dbReference>
<dbReference type="InterPro" id="IPR007221">
    <property type="entry name" value="MreC"/>
</dbReference>
<dbReference type="PANTHER" id="PTHR34138">
    <property type="entry name" value="CELL SHAPE-DETERMINING PROTEIN MREC"/>
    <property type="match status" value="1"/>
</dbReference>
<dbReference type="RefSeq" id="WP_098504570.1">
    <property type="nucleotide sequence ID" value="NZ_PDJQ01000001.1"/>
</dbReference>
<keyword evidence="7" id="KW-0812">Transmembrane</keyword>
<evidence type="ECO:0000256" key="3">
    <source>
        <dbReference type="ARBA" id="ARBA00022960"/>
    </source>
</evidence>
<keyword evidence="6" id="KW-0175">Coiled coil</keyword>
<feature type="coiled-coil region" evidence="6">
    <location>
        <begin position="65"/>
        <end position="102"/>
    </location>
</feature>
<organism evidence="9 10">
    <name type="scientific">Tepidiforma thermophila (strain KCTC 52669 / CGMCC 1.13589 / G233)</name>
    <dbReference type="NCBI Taxonomy" id="2761530"/>
    <lineage>
        <taxon>Bacteria</taxon>
        <taxon>Bacillati</taxon>
        <taxon>Chloroflexota</taxon>
        <taxon>Tepidiformia</taxon>
        <taxon>Tepidiformales</taxon>
        <taxon>Tepidiformaceae</taxon>
        <taxon>Tepidiforma</taxon>
    </lineage>
</organism>
<evidence type="ECO:0000256" key="7">
    <source>
        <dbReference type="SAM" id="Phobius"/>
    </source>
</evidence>
<dbReference type="InterPro" id="IPR042175">
    <property type="entry name" value="Cell/Rod_MreC_2"/>
</dbReference>
<dbReference type="AlphaFoldDB" id="A0A2A9HIM3"/>
<dbReference type="PANTHER" id="PTHR34138:SF1">
    <property type="entry name" value="CELL SHAPE-DETERMINING PROTEIN MREC"/>
    <property type="match status" value="1"/>
</dbReference>
<keyword evidence="3 5" id="KW-0133">Cell shape</keyword>
<evidence type="ECO:0000256" key="6">
    <source>
        <dbReference type="SAM" id="Coils"/>
    </source>
</evidence>
<evidence type="ECO:0000256" key="1">
    <source>
        <dbReference type="ARBA" id="ARBA00009369"/>
    </source>
</evidence>
<dbReference type="EMBL" id="PDJQ01000001">
    <property type="protein sequence ID" value="PFG75243.1"/>
    <property type="molecule type" value="Genomic_DNA"/>
</dbReference>
<gene>
    <name evidence="9" type="ORF">A9A59_2511</name>
</gene>
<dbReference type="Pfam" id="PF04085">
    <property type="entry name" value="MreC"/>
    <property type="match status" value="1"/>
</dbReference>
<keyword evidence="7" id="KW-0472">Membrane</keyword>
<name>A0A2A9HIM3_TEPT2</name>
<proteinExistence type="inferred from homology"/>
<evidence type="ECO:0000313" key="9">
    <source>
        <dbReference type="EMBL" id="PFG75243.1"/>
    </source>
</evidence>
<dbReference type="InterPro" id="IPR042177">
    <property type="entry name" value="Cell/Rod_1"/>
</dbReference>
<dbReference type="Proteomes" id="UP000223071">
    <property type="component" value="Unassembled WGS sequence"/>
</dbReference>
<evidence type="ECO:0000256" key="4">
    <source>
        <dbReference type="ARBA" id="ARBA00032089"/>
    </source>
</evidence>
<evidence type="ECO:0000256" key="5">
    <source>
        <dbReference type="PIRNR" id="PIRNR038471"/>
    </source>
</evidence>
<dbReference type="Gene3D" id="2.40.10.340">
    <property type="entry name" value="Rod shape-determining protein MreC, domain 1"/>
    <property type="match status" value="1"/>
</dbReference>
<comment type="caution">
    <text evidence="9">The sequence shown here is derived from an EMBL/GenBank/DDBJ whole genome shotgun (WGS) entry which is preliminary data.</text>
</comment>
<comment type="similarity">
    <text evidence="1 5">Belongs to the MreC family.</text>
</comment>
<feature type="transmembrane region" description="Helical" evidence="7">
    <location>
        <begin position="7"/>
        <end position="29"/>
    </location>
</feature>
<keyword evidence="10" id="KW-1185">Reference proteome</keyword>
<keyword evidence="7" id="KW-1133">Transmembrane helix</keyword>
<dbReference type="NCBIfam" id="TIGR00219">
    <property type="entry name" value="mreC"/>
    <property type="match status" value="1"/>
</dbReference>
<evidence type="ECO:0000256" key="2">
    <source>
        <dbReference type="ARBA" id="ARBA00013855"/>
    </source>
</evidence>
<evidence type="ECO:0000259" key="8">
    <source>
        <dbReference type="Pfam" id="PF04085"/>
    </source>
</evidence>
<dbReference type="PIRSF" id="PIRSF038471">
    <property type="entry name" value="MreC"/>
    <property type="match status" value="1"/>
</dbReference>
<accession>A0A2A9HIM3</accession>
<feature type="domain" description="Rod shape-determining protein MreC beta-barrel core" evidence="8">
    <location>
        <begin position="119"/>
        <end position="264"/>
    </location>
</feature>
<comment type="function">
    <text evidence="5">Involved in formation and maintenance of cell shape.</text>
</comment>
<reference evidence="9 10" key="1">
    <citation type="submission" date="2017-09" db="EMBL/GenBank/DDBJ databases">
        <title>Sequencing the genomes of two abundant thermophiles in Great Basin hot springs: Thermocrinis jamiesonii and novel Chloroflexi Thermoflexus hugenholtzii.</title>
        <authorList>
            <person name="Hedlund B."/>
        </authorList>
    </citation>
    <scope>NUCLEOTIDE SEQUENCE [LARGE SCALE GENOMIC DNA]</scope>
    <source>
        <strain evidence="9 10">G233</strain>
    </source>
</reference>
<sequence>MLILNRYSWWLGAMVGLAILLGIAGQVGVLSPVQGIFLRVTSPFEAVLSGIFRPVAGLLSSAGEVDDLRAENARLRVENEGLRNELAQRQQDAQRIKELEAALGLAQGDTSQSRLAANVVHRDSSPFTDVITIDRGSNDGIVKGMVVTSTQGSLMGTVTRVTPTRSFVRLITDTRSNVRAAVLGGEGADGILRGNPGRTLTLDMAQGDIKVGDTIVTAGLGGAFPYGIPIGTVTSVEGTTQDLFPKVRVEPLTRLGTATTVLVLMSFVPERLDLEAGP</sequence>
<dbReference type="InterPro" id="IPR055342">
    <property type="entry name" value="MreC_beta-barrel_core"/>
</dbReference>
<dbReference type="GO" id="GO:0005886">
    <property type="term" value="C:plasma membrane"/>
    <property type="evidence" value="ECO:0007669"/>
    <property type="project" value="TreeGrafter"/>
</dbReference>
<protein>
    <recommendedName>
        <fullName evidence="2 5">Cell shape-determining protein MreC</fullName>
    </recommendedName>
    <alternativeName>
        <fullName evidence="4 5">Cell shape protein MreC</fullName>
    </alternativeName>
</protein>
<dbReference type="GO" id="GO:0008360">
    <property type="term" value="P:regulation of cell shape"/>
    <property type="evidence" value="ECO:0007669"/>
    <property type="project" value="UniProtKB-KW"/>
</dbReference>